<evidence type="ECO:0008006" key="5">
    <source>
        <dbReference type="Google" id="ProtNLM"/>
    </source>
</evidence>
<dbReference type="AlphaFoldDB" id="A0AA43QGZ2"/>
<feature type="region of interest" description="Disordered" evidence="1">
    <location>
        <begin position="719"/>
        <end position="818"/>
    </location>
</feature>
<evidence type="ECO:0000313" key="3">
    <source>
        <dbReference type="EMBL" id="MDI1486366.1"/>
    </source>
</evidence>
<organism evidence="3 4">
    <name type="scientific">Ramalina farinacea</name>
    <dbReference type="NCBI Taxonomy" id="258253"/>
    <lineage>
        <taxon>Eukaryota</taxon>
        <taxon>Fungi</taxon>
        <taxon>Dikarya</taxon>
        <taxon>Ascomycota</taxon>
        <taxon>Pezizomycotina</taxon>
        <taxon>Lecanoromycetes</taxon>
        <taxon>OSLEUM clade</taxon>
        <taxon>Lecanoromycetidae</taxon>
        <taxon>Lecanorales</taxon>
        <taxon>Lecanorineae</taxon>
        <taxon>Ramalinaceae</taxon>
        <taxon>Ramalina</taxon>
    </lineage>
</organism>
<keyword evidence="4" id="KW-1185">Reference proteome</keyword>
<keyword evidence="2" id="KW-0472">Membrane</keyword>
<name>A0AA43QGZ2_9LECA</name>
<evidence type="ECO:0000313" key="4">
    <source>
        <dbReference type="Proteomes" id="UP001161017"/>
    </source>
</evidence>
<feature type="compositionally biased region" description="Basic and acidic residues" evidence="1">
    <location>
        <begin position="747"/>
        <end position="818"/>
    </location>
</feature>
<evidence type="ECO:0000256" key="1">
    <source>
        <dbReference type="SAM" id="MobiDB-lite"/>
    </source>
</evidence>
<protein>
    <recommendedName>
        <fullName evidence="5">Glycosyltransferase 2</fullName>
    </recommendedName>
</protein>
<comment type="caution">
    <text evidence="3">The sequence shown here is derived from an EMBL/GenBank/DDBJ whole genome shotgun (WGS) entry which is preliminary data.</text>
</comment>
<dbReference type="PANTHER" id="PTHR33604:SF3">
    <property type="entry name" value="OSJNBA0004B13.7 PROTEIN"/>
    <property type="match status" value="1"/>
</dbReference>
<gene>
    <name evidence="3" type="ORF">OHK93_005593</name>
</gene>
<dbReference type="EMBL" id="JAPUFD010000003">
    <property type="protein sequence ID" value="MDI1486366.1"/>
    <property type="molecule type" value="Genomic_DNA"/>
</dbReference>
<dbReference type="PANTHER" id="PTHR33604">
    <property type="entry name" value="OSJNBA0004B13.7 PROTEIN"/>
    <property type="match status" value="1"/>
</dbReference>
<feature type="transmembrane region" description="Helical" evidence="2">
    <location>
        <begin position="47"/>
        <end position="64"/>
    </location>
</feature>
<feature type="region of interest" description="Disordered" evidence="1">
    <location>
        <begin position="564"/>
        <end position="602"/>
    </location>
</feature>
<proteinExistence type="predicted"/>
<feature type="compositionally biased region" description="Basic and acidic residues" evidence="1">
    <location>
        <begin position="719"/>
        <end position="728"/>
    </location>
</feature>
<feature type="region of interest" description="Disordered" evidence="1">
    <location>
        <begin position="77"/>
        <end position="110"/>
    </location>
</feature>
<feature type="compositionally biased region" description="Basic and acidic residues" evidence="1">
    <location>
        <begin position="15"/>
        <end position="24"/>
    </location>
</feature>
<sequence>MSSWPGRFFADDEEMGKKNDDHRPNGPSQPAPWSVRKPAPAVRKRRILYLLGFLLFAFLFIRNLPTDLGPRYRMADTRLQPLTPPDSKLVKPQTDPQKKKPPKPAGPTEAEEHYFDGPIKFYKLAATLYAATKLRGDREFNKNVLFAASSLKSLSELLPLACEMARWERSDVHVVIMGRDDMDLQEIRQVNGVAEDGCPVHWHDARPDYSRWSTNSRMESSVAAGLDHVHNFVHPQVILVDDSDREDDFFIDAVRTTTLELSKSLIELPANAMESLMWITRLDSASLAAWPMININILIQPPSGSSASIVRLLRSLESADYFGARYPHLTIELPEDTDAATSKYLENIVWPPIDWSGSAHMSQVTIRHRVRRKTTSPEEASARLVESFYPKRLVNSHVLLLSPQVELSPLYYHYLLYTILEFKYSSHAVKAAKDDDSLMGISLDLPTVYLNDTTRFLPPITDKLKSRAQEEGAPFRWQSPNNNAALYFGDKWKEFHSFLAGRLTKPPSRSPKAVSSKHPAWLEYMSELMRARGYSLLYPGDWVNETALSTIHDELYQVPEEFLNEPVPSDRPVPEISQDEPLEANVSRGSRKPPPNDEHPLLESSLTSLLPNQGDFPALNKVPHITFEGKPVDRDSSFAEAVSFTKQFLGTIGGCQASETPPGHKSFQAIDLFCHVGEPYDFYVPDDAAAAEAAKSKPAASLPVNDRVFDADVMKPGDAETAKAEAAHHLNRQSGNTDSGSSSLEQKTNEKDKVAPKVAAVEDEKAKEAPDREAGTKKAMEKSTLAKEGKSDEPPQEPKRGAFDKETPKPADEKGPGW</sequence>
<dbReference type="Proteomes" id="UP001161017">
    <property type="component" value="Unassembled WGS sequence"/>
</dbReference>
<evidence type="ECO:0000256" key="2">
    <source>
        <dbReference type="SAM" id="Phobius"/>
    </source>
</evidence>
<accession>A0AA43QGZ2</accession>
<reference evidence="3" key="1">
    <citation type="journal article" date="2023" name="Genome Biol. Evol.">
        <title>First Whole Genome Sequence and Flow Cytometry Genome Size Data for the Lichen-Forming Fungus Ramalina farinacea (Ascomycota).</title>
        <authorList>
            <person name="Llewellyn T."/>
            <person name="Mian S."/>
            <person name="Hill R."/>
            <person name="Leitch I.J."/>
            <person name="Gaya E."/>
        </authorList>
    </citation>
    <scope>NUCLEOTIDE SEQUENCE</scope>
    <source>
        <strain evidence="3">LIQ254RAFAR</strain>
    </source>
</reference>
<feature type="region of interest" description="Disordered" evidence="1">
    <location>
        <begin position="1"/>
        <end position="37"/>
    </location>
</feature>
<keyword evidence="2" id="KW-1133">Transmembrane helix</keyword>
<feature type="compositionally biased region" description="Polar residues" evidence="1">
    <location>
        <begin position="732"/>
        <end position="746"/>
    </location>
</feature>
<keyword evidence="2" id="KW-0812">Transmembrane</keyword>